<dbReference type="AlphaFoldDB" id="A0A9Q1R018"/>
<reference evidence="3" key="1">
    <citation type="journal article" date="2023" name="Proc. Natl. Acad. Sci. U.S.A.">
        <title>Genomic and structural basis for evolution of tropane alkaloid biosynthesis.</title>
        <authorList>
            <person name="Wanga Y.-J."/>
            <person name="Taina T."/>
            <person name="Yua J.-Y."/>
            <person name="Lia J."/>
            <person name="Xua B."/>
            <person name="Chenc J."/>
            <person name="D'Auriad J.C."/>
            <person name="Huanga J.-P."/>
            <person name="Huanga S.-X."/>
        </authorList>
    </citation>
    <scope>NUCLEOTIDE SEQUENCE [LARGE SCALE GENOMIC DNA]</scope>
    <source>
        <strain evidence="3">cv. KIB-2019</strain>
    </source>
</reference>
<feature type="signal peptide" evidence="1">
    <location>
        <begin position="1"/>
        <end position="20"/>
    </location>
</feature>
<organism evidence="2 3">
    <name type="scientific">Anisodus acutangulus</name>
    <dbReference type="NCBI Taxonomy" id="402998"/>
    <lineage>
        <taxon>Eukaryota</taxon>
        <taxon>Viridiplantae</taxon>
        <taxon>Streptophyta</taxon>
        <taxon>Embryophyta</taxon>
        <taxon>Tracheophyta</taxon>
        <taxon>Spermatophyta</taxon>
        <taxon>Magnoliopsida</taxon>
        <taxon>eudicotyledons</taxon>
        <taxon>Gunneridae</taxon>
        <taxon>Pentapetalae</taxon>
        <taxon>asterids</taxon>
        <taxon>lamiids</taxon>
        <taxon>Solanales</taxon>
        <taxon>Solanaceae</taxon>
        <taxon>Solanoideae</taxon>
        <taxon>Hyoscyameae</taxon>
        <taxon>Anisodus</taxon>
    </lineage>
</organism>
<dbReference type="Proteomes" id="UP001152561">
    <property type="component" value="Unassembled WGS sequence"/>
</dbReference>
<gene>
    <name evidence="2" type="ORF">K7X08_007179</name>
</gene>
<accession>A0A9Q1R018</accession>
<evidence type="ECO:0000313" key="2">
    <source>
        <dbReference type="EMBL" id="KAJ8533855.1"/>
    </source>
</evidence>
<keyword evidence="1" id="KW-0732">Signal</keyword>
<sequence length="98" mass="10884">MERKASFTAIFFLLAPCSSSGKMDLLNVDSVIEVPKLILTFLLQINPRDGITVALKASELVSLAKLLGRKCMDEFEQSLIYLGIQGIWMSNDVSQVYV</sequence>
<keyword evidence="3" id="KW-1185">Reference proteome</keyword>
<comment type="caution">
    <text evidence="2">The sequence shown here is derived from an EMBL/GenBank/DDBJ whole genome shotgun (WGS) entry which is preliminary data.</text>
</comment>
<evidence type="ECO:0000313" key="3">
    <source>
        <dbReference type="Proteomes" id="UP001152561"/>
    </source>
</evidence>
<evidence type="ECO:0000256" key="1">
    <source>
        <dbReference type="SAM" id="SignalP"/>
    </source>
</evidence>
<protein>
    <submittedName>
        <fullName evidence="2">Uncharacterized protein</fullName>
    </submittedName>
</protein>
<feature type="chain" id="PRO_5040241231" evidence="1">
    <location>
        <begin position="21"/>
        <end position="98"/>
    </location>
</feature>
<dbReference type="EMBL" id="JAJAGQ010000019">
    <property type="protein sequence ID" value="KAJ8533855.1"/>
    <property type="molecule type" value="Genomic_DNA"/>
</dbReference>
<proteinExistence type="predicted"/>
<name>A0A9Q1R018_9SOLA</name>